<evidence type="ECO:0000313" key="1">
    <source>
        <dbReference type="EMBL" id="PWG65840.1"/>
    </source>
</evidence>
<name>A0A2U2N9T1_9GAMM</name>
<proteinExistence type="predicted"/>
<gene>
    <name evidence="1" type="ORF">DEM34_00825</name>
</gene>
<dbReference type="PANTHER" id="PTHR47473">
    <property type="entry name" value="BTA1P"/>
    <property type="match status" value="1"/>
</dbReference>
<comment type="caution">
    <text evidence="1">The sequence shown here is derived from an EMBL/GenBank/DDBJ whole genome shotgun (WGS) entry which is preliminary data.</text>
</comment>
<sequence>MGTSHGAGSRLGRAAHDLFFRNVHNRHLIYNTCWEDPRIDRELLALDGSSRVVMVTSAGCNALDYLLDSPATIHAVDVNPRQNALLQLKLALFRLGGFDDLYAMFGKGSHDGYARVYAAARPHLDAPSAAFWDRRIGYFDRHRGRPSFYYHGTAGTAAWLFTRVLLRRPALRAGLLDLMDADSLCEQQAIYTRIEPLIWGGLISWLVRQPWVMSLLGVPRSQLQLIRDGYPGGLASYLADKLRHVATEVMTRDNYFWRVYLTGSYASGCCPEYLRAEHFDRLADRVDRVRTHTTTVSDFLRRNPGTYSHFVLLDHQDWLVRHDRPALEEEWELLLANSRPGSRILMRSAAQDASFLPEFARRSLRFFPEWAAALHRRDRVGTYGSVHLAEVL</sequence>
<dbReference type="PANTHER" id="PTHR47473:SF1">
    <property type="entry name" value="METHYLTRANSFERASE DOMAIN-CONTAINING PROTEIN"/>
    <property type="match status" value="1"/>
</dbReference>
<dbReference type="Proteomes" id="UP000245474">
    <property type="component" value="Unassembled WGS sequence"/>
</dbReference>
<reference evidence="1 2" key="1">
    <citation type="submission" date="2018-05" db="EMBL/GenBank/DDBJ databases">
        <title>Spiribacter halobius sp. nov., a moderately halophilic bacterium isolated from marine solar saltern.</title>
        <authorList>
            <person name="Zheng W.-S."/>
            <person name="Lu D.-C."/>
            <person name="Du Z.-J."/>
        </authorList>
    </citation>
    <scope>NUCLEOTIDE SEQUENCE [LARGE SCALE GENOMIC DNA]</scope>
    <source>
        <strain evidence="1 2">E85</strain>
    </source>
</reference>
<dbReference type="InterPro" id="IPR021829">
    <property type="entry name" value="DUF3419"/>
</dbReference>
<dbReference type="RefSeq" id="WP_109675259.1">
    <property type="nucleotide sequence ID" value="NZ_CP086615.1"/>
</dbReference>
<dbReference type="OrthoDB" id="1522784at2"/>
<protein>
    <submittedName>
        <fullName evidence="1">DUF3419 domain-containing protein</fullName>
    </submittedName>
</protein>
<dbReference type="Pfam" id="PF11899">
    <property type="entry name" value="DUF3419"/>
    <property type="match status" value="1"/>
</dbReference>
<accession>A0A2U2N9T1</accession>
<dbReference type="AlphaFoldDB" id="A0A2U2N9T1"/>
<dbReference type="EMBL" id="QFFI01000001">
    <property type="protein sequence ID" value="PWG65840.1"/>
    <property type="molecule type" value="Genomic_DNA"/>
</dbReference>
<organism evidence="1 2">
    <name type="scientific">Sediminicurvatus halobius</name>
    <dbReference type="NCBI Taxonomy" id="2182432"/>
    <lineage>
        <taxon>Bacteria</taxon>
        <taxon>Pseudomonadati</taxon>
        <taxon>Pseudomonadota</taxon>
        <taxon>Gammaproteobacteria</taxon>
        <taxon>Chromatiales</taxon>
        <taxon>Ectothiorhodospiraceae</taxon>
        <taxon>Sediminicurvatus</taxon>
    </lineage>
</organism>
<evidence type="ECO:0000313" key="2">
    <source>
        <dbReference type="Proteomes" id="UP000245474"/>
    </source>
</evidence>
<keyword evidence="2" id="KW-1185">Reference proteome</keyword>